<dbReference type="Gene3D" id="3.60.10.10">
    <property type="entry name" value="Endonuclease/exonuclease/phosphatase"/>
    <property type="match status" value="1"/>
</dbReference>
<dbReference type="CDD" id="cd09088">
    <property type="entry name" value="Ape2-like_AP-endo"/>
    <property type="match status" value="1"/>
</dbReference>
<dbReference type="PANTHER" id="PTHR22748">
    <property type="entry name" value="AP ENDONUCLEASE"/>
    <property type="match status" value="1"/>
</dbReference>
<dbReference type="GO" id="GO:0006284">
    <property type="term" value="P:base-excision repair"/>
    <property type="evidence" value="ECO:0007669"/>
    <property type="project" value="TreeGrafter"/>
</dbReference>
<dbReference type="PROSITE" id="PS00728">
    <property type="entry name" value="AP_NUCLEASE_F1_3"/>
    <property type="match status" value="1"/>
</dbReference>
<dbReference type="PROSITE" id="PS51435">
    <property type="entry name" value="AP_NUCLEASE_F1_4"/>
    <property type="match status" value="1"/>
</dbReference>
<feature type="site" description="Interaction with DNA substrate" evidence="8">
    <location>
        <position position="306"/>
    </location>
</feature>
<protein>
    <recommendedName>
        <fullName evidence="9">DNA-(apurinic or apyrimidinic site) endonuclease</fullName>
        <ecNumber evidence="9">3.1.-.-</ecNumber>
    </recommendedName>
</protein>
<dbReference type="AlphaFoldDB" id="A0A8K0JTP8"/>
<feature type="active site" description="Proton donor/acceptor" evidence="6">
    <location>
        <position position="205"/>
    </location>
</feature>
<feature type="compositionally biased region" description="Low complexity" evidence="10">
    <location>
        <begin position="507"/>
        <end position="523"/>
    </location>
</feature>
<evidence type="ECO:0000256" key="6">
    <source>
        <dbReference type="PIRSR" id="PIRSR604808-1"/>
    </source>
</evidence>
<evidence type="ECO:0000313" key="12">
    <source>
        <dbReference type="EMBL" id="KAG7580086.1"/>
    </source>
</evidence>
<comment type="cofactor">
    <cofactor evidence="1">
        <name>Mn(2+)</name>
        <dbReference type="ChEBI" id="CHEBI:29035"/>
    </cofactor>
</comment>
<feature type="site" description="Transition state stabilizer" evidence="8">
    <location>
        <position position="207"/>
    </location>
</feature>
<feature type="binding site" evidence="7">
    <location>
        <position position="207"/>
    </location>
    <ligand>
        <name>Mg(2+)</name>
        <dbReference type="ChEBI" id="CHEBI:18420"/>
        <label>1</label>
    </ligand>
</feature>
<keyword evidence="13" id="KW-1185">Reference proteome</keyword>
<dbReference type="InterPro" id="IPR036691">
    <property type="entry name" value="Endo/exonu/phosph_ase_sf"/>
</dbReference>
<dbReference type="GO" id="GO:0046872">
    <property type="term" value="F:metal ion binding"/>
    <property type="evidence" value="ECO:0007669"/>
    <property type="project" value="UniProtKB-KW"/>
</dbReference>
<dbReference type="Pfam" id="PF03372">
    <property type="entry name" value="Exo_endo_phos"/>
    <property type="match status" value="1"/>
</dbReference>
<dbReference type="EC" id="3.1.-.-" evidence="9"/>
<keyword evidence="9" id="KW-0227">DNA damage</keyword>
<comment type="caution">
    <text evidence="12">The sequence shown here is derived from an EMBL/GenBank/DDBJ whole genome shotgun (WGS) entry which is preliminary data.</text>
</comment>
<evidence type="ECO:0000256" key="5">
    <source>
        <dbReference type="ARBA" id="ARBA00022842"/>
    </source>
</evidence>
<evidence type="ECO:0000256" key="2">
    <source>
        <dbReference type="ARBA" id="ARBA00007092"/>
    </source>
</evidence>
<keyword evidence="5 7" id="KW-0460">Magnesium</keyword>
<keyword evidence="4" id="KW-0378">Hydrolase</keyword>
<dbReference type="SUPFAM" id="SSF56219">
    <property type="entry name" value="DNase I-like"/>
    <property type="match status" value="1"/>
</dbReference>
<feature type="binding site" evidence="7">
    <location>
        <position position="305"/>
    </location>
    <ligand>
        <name>Mg(2+)</name>
        <dbReference type="ChEBI" id="CHEBI:18420"/>
        <label>1</label>
    </ligand>
</feature>
<evidence type="ECO:0000313" key="13">
    <source>
        <dbReference type="Proteomes" id="UP000812966"/>
    </source>
</evidence>
<feature type="binding site" evidence="7">
    <location>
        <position position="7"/>
    </location>
    <ligand>
        <name>Mg(2+)</name>
        <dbReference type="ChEBI" id="CHEBI:18420"/>
        <label>1</label>
    </ligand>
</feature>
<sequence length="677" mass="75793">MRIITWNVNALRTVLPYHPWTELTNKSIGGMLEAMDAEIICFQEHKGRRDNMDKSTAVPPHFDAFFSFPHGKGGYSGTCTYVKSSYAVPLKAEEGITGKLLKTPGGNSALSKLVYEDREMIGAYVGEDEVEVRDNVDGTVFDVKRLDMEGRAVVLDFGFFVIFNLYCPNETNDTRLPYKLNFLHHLEARVTALLRQGRNVIVLGDINVCHRPLDNGEGGIQRNAEEHFNHPARKWFDRWVAPNGIMHDVTREAWPERKGMFTCWNTKLDARPSNYGARIDYILVSEGLLPWIKHSDIQADVFGSDHCPVYVDLHETIVDSEGETLHLRDLMNAGERIPLPASLETLKDESREAPEPPPFATKWWDEFSGKQRSLMSFFGKKANGPRERSVSTNGTARPHGTPSVIMEDKELRPGLLPPIMIPSSSAIPLTIDSDAEEVTMSSVKPIIQTTADEEPIEVGSSPIEASPVYKKMKTSPVSTQSYKGSQGNKASKSKQKDSEPASQTKLSSFFRQPSASPSSSTSKPTRKTHKRTDSRSSTGVKAEHELIEIDDDLEIAHASMNGNGENKVLTEQEQAEAVKSWGSIFAKKVPPRCIVHDVPCKSFVSKVTGSKGKKFWLCSKPVGEGWDNGRSKRPRNEVNHQFRCDFFIWDSAVKQKEQPSETDTMDQDERLKKKPKA</sequence>
<dbReference type="PANTHER" id="PTHR22748:SF4">
    <property type="entry name" value="DNA-(APURINIC OR APYRIMIDINIC SITE) ENDONUCLEASE 2"/>
    <property type="match status" value="1"/>
</dbReference>
<dbReference type="GO" id="GO:0008311">
    <property type="term" value="F:double-stranded DNA 3'-5' DNA exonuclease activity"/>
    <property type="evidence" value="ECO:0007669"/>
    <property type="project" value="TreeGrafter"/>
</dbReference>
<dbReference type="InterPro" id="IPR005135">
    <property type="entry name" value="Endo/exonuclease/phosphatase"/>
</dbReference>
<keyword evidence="3 7" id="KW-0479">Metal-binding</keyword>
<comment type="cofactor">
    <cofactor evidence="7 9">
        <name>Mg(2+)</name>
        <dbReference type="ChEBI" id="CHEBI:18420"/>
    </cofactor>
    <cofactor evidence="7 9">
        <name>Mn(2+)</name>
        <dbReference type="ChEBI" id="CHEBI:29035"/>
    </cofactor>
    <text evidence="7 9">Probably binds two magnesium or manganese ions per subunit.</text>
</comment>
<feature type="active site" description="Proton acceptor" evidence="6">
    <location>
        <position position="306"/>
    </location>
</feature>
<dbReference type="GO" id="GO:0003906">
    <property type="term" value="F:DNA-(apurinic or apyrimidinic site) endonuclease activity"/>
    <property type="evidence" value="ECO:0007669"/>
    <property type="project" value="TreeGrafter"/>
</dbReference>
<feature type="binding site" evidence="7">
    <location>
        <position position="306"/>
    </location>
    <ligand>
        <name>Mg(2+)</name>
        <dbReference type="ChEBI" id="CHEBI:18420"/>
        <label>1</label>
    </ligand>
</feature>
<feature type="region of interest" description="Disordered" evidence="10">
    <location>
        <begin position="449"/>
        <end position="545"/>
    </location>
</feature>
<organism evidence="12 13">
    <name type="scientific">Filobasidium floriforme</name>
    <dbReference type="NCBI Taxonomy" id="5210"/>
    <lineage>
        <taxon>Eukaryota</taxon>
        <taxon>Fungi</taxon>
        <taxon>Dikarya</taxon>
        <taxon>Basidiomycota</taxon>
        <taxon>Agaricomycotina</taxon>
        <taxon>Tremellomycetes</taxon>
        <taxon>Filobasidiales</taxon>
        <taxon>Filobasidiaceae</taxon>
        <taxon>Filobasidium</taxon>
    </lineage>
</organism>
<reference evidence="12" key="1">
    <citation type="submission" date="2020-04" db="EMBL/GenBank/DDBJ databases">
        <title>Analysis of mating type loci in Filobasidium floriforme.</title>
        <authorList>
            <person name="Nowrousian M."/>
        </authorList>
    </citation>
    <scope>NUCLEOTIDE SEQUENCE</scope>
    <source>
        <strain evidence="12">CBS 6242</strain>
    </source>
</reference>
<evidence type="ECO:0000259" key="11">
    <source>
        <dbReference type="Pfam" id="PF03372"/>
    </source>
</evidence>
<evidence type="ECO:0000256" key="10">
    <source>
        <dbReference type="SAM" id="MobiDB-lite"/>
    </source>
</evidence>
<evidence type="ECO:0000256" key="3">
    <source>
        <dbReference type="ARBA" id="ARBA00022723"/>
    </source>
</evidence>
<feature type="binding site" evidence="7">
    <location>
        <position position="44"/>
    </location>
    <ligand>
        <name>Mg(2+)</name>
        <dbReference type="ChEBI" id="CHEBI:18420"/>
        <label>1</label>
    </ligand>
</feature>
<dbReference type="EMBL" id="JABELV010000001">
    <property type="protein sequence ID" value="KAG7580086.1"/>
    <property type="molecule type" value="Genomic_DNA"/>
</dbReference>
<feature type="domain" description="Endonuclease/exonuclease/phosphatase" evidence="11">
    <location>
        <begin position="4"/>
        <end position="306"/>
    </location>
</feature>
<comment type="similarity">
    <text evidence="2 9">Belongs to the DNA repair enzymes AP/ExoA family.</text>
</comment>
<feature type="binding site" evidence="7">
    <location>
        <position position="205"/>
    </location>
    <ligand>
        <name>Mg(2+)</name>
        <dbReference type="ChEBI" id="CHEBI:18420"/>
        <label>1</label>
    </ligand>
</feature>
<keyword evidence="7" id="KW-0464">Manganese</keyword>
<evidence type="ECO:0000256" key="1">
    <source>
        <dbReference type="ARBA" id="ARBA00001936"/>
    </source>
</evidence>
<gene>
    <name evidence="12" type="ORF">FFLO_00057</name>
</gene>
<feature type="site" description="Important for catalytic activity" evidence="8">
    <location>
        <position position="280"/>
    </location>
</feature>
<evidence type="ECO:0000256" key="8">
    <source>
        <dbReference type="PIRSR" id="PIRSR604808-3"/>
    </source>
</evidence>
<evidence type="ECO:0000256" key="9">
    <source>
        <dbReference type="RuleBase" id="RU362131"/>
    </source>
</evidence>
<proteinExistence type="inferred from homology"/>
<dbReference type="Proteomes" id="UP000812966">
    <property type="component" value="Unassembled WGS sequence"/>
</dbReference>
<dbReference type="GO" id="GO:0003677">
    <property type="term" value="F:DNA binding"/>
    <property type="evidence" value="ECO:0007669"/>
    <property type="project" value="InterPro"/>
</dbReference>
<evidence type="ECO:0000256" key="4">
    <source>
        <dbReference type="ARBA" id="ARBA00022801"/>
    </source>
</evidence>
<dbReference type="NCBIfam" id="TIGR00633">
    <property type="entry name" value="xth"/>
    <property type="match status" value="1"/>
</dbReference>
<accession>A0A8K0JTP8</accession>
<feature type="region of interest" description="Disordered" evidence="10">
    <location>
        <begin position="381"/>
        <end position="402"/>
    </location>
</feature>
<keyword evidence="9" id="KW-0234">DNA repair</keyword>
<dbReference type="GO" id="GO:0005634">
    <property type="term" value="C:nucleus"/>
    <property type="evidence" value="ECO:0007669"/>
    <property type="project" value="TreeGrafter"/>
</dbReference>
<feature type="compositionally biased region" description="Polar residues" evidence="10">
    <location>
        <begin position="475"/>
        <end position="490"/>
    </location>
</feature>
<evidence type="ECO:0000256" key="7">
    <source>
        <dbReference type="PIRSR" id="PIRSR604808-2"/>
    </source>
</evidence>
<name>A0A8K0JTP8_9TREE</name>
<feature type="region of interest" description="Disordered" evidence="10">
    <location>
        <begin position="654"/>
        <end position="677"/>
    </location>
</feature>
<feature type="active site" evidence="6">
    <location>
        <position position="166"/>
    </location>
</feature>
<dbReference type="GO" id="GO:0008081">
    <property type="term" value="F:phosphoric diester hydrolase activity"/>
    <property type="evidence" value="ECO:0007669"/>
    <property type="project" value="TreeGrafter"/>
</dbReference>
<dbReference type="InterPro" id="IPR020848">
    <property type="entry name" value="AP_endonuclease_F1_CS"/>
</dbReference>
<dbReference type="InterPro" id="IPR004808">
    <property type="entry name" value="AP_endonuc_1"/>
</dbReference>